<keyword evidence="1 3" id="KW-0238">DNA-binding</keyword>
<dbReference type="RefSeq" id="WP_030107921.1">
    <property type="nucleotide sequence ID" value="NZ_BAAABQ010000033.1"/>
</dbReference>
<dbReference type="SUPFAM" id="SSF46955">
    <property type="entry name" value="Putative DNA-binding domain"/>
    <property type="match status" value="1"/>
</dbReference>
<dbReference type="Pfam" id="PF06445">
    <property type="entry name" value="GyrI-like"/>
    <property type="match status" value="1"/>
</dbReference>
<keyword evidence="4" id="KW-1185">Reference proteome</keyword>
<comment type="caution">
    <text evidence="3">The sequence shown here is derived from an EMBL/GenBank/DDBJ whole genome shotgun (WGS) entry which is preliminary data.</text>
</comment>
<dbReference type="InterPro" id="IPR009061">
    <property type="entry name" value="DNA-bd_dom_put_sf"/>
</dbReference>
<dbReference type="GO" id="GO:0003677">
    <property type="term" value="F:DNA binding"/>
    <property type="evidence" value="ECO:0007669"/>
    <property type="project" value="UniProtKB-KW"/>
</dbReference>
<dbReference type="Proteomes" id="UP000517916">
    <property type="component" value="Unassembled WGS sequence"/>
</dbReference>
<dbReference type="PROSITE" id="PS00552">
    <property type="entry name" value="HTH_MERR_1"/>
    <property type="match status" value="1"/>
</dbReference>
<dbReference type="Gene3D" id="3.20.80.10">
    <property type="entry name" value="Regulatory factor, effector binding domain"/>
    <property type="match status" value="1"/>
</dbReference>
<dbReference type="PANTHER" id="PTHR30204">
    <property type="entry name" value="REDOX-CYCLING DRUG-SENSING TRANSCRIPTIONAL ACTIVATOR SOXR"/>
    <property type="match status" value="1"/>
</dbReference>
<protein>
    <submittedName>
        <fullName evidence="3">DNA-binding transcriptional MerR regulator/effector-binding domain-containing protein</fullName>
    </submittedName>
</protein>
<sequence length="265" mass="29071">MAVQLSSGEFSTMTRLSRKALRLYQEQGLLEPARVDPSTGYRFYDVSQVETAQLIRRFRELDMPVAQIKAVLAAPSPAARTRLISRHLRHMEEQLDRTRETIGELRALLVREPTPLEVRFRSALATRAAAISDTVRTGEVGQWWSGALREIHASLGGSPTGPPGGLYATELFTEEVGGATVFVPTDAPVDTSGRVRVIEVPSADLAVTTHAGSHSGIDRTYGALGSYVAERELGAEGPVRENYLFREGGEMDTEVCWPVHHETES</sequence>
<proteinExistence type="predicted"/>
<feature type="domain" description="HTH merR-type" evidence="2">
    <location>
        <begin position="8"/>
        <end position="74"/>
    </location>
</feature>
<dbReference type="EMBL" id="JACJID010000002">
    <property type="protein sequence ID" value="MBA8924994.1"/>
    <property type="molecule type" value="Genomic_DNA"/>
</dbReference>
<evidence type="ECO:0000256" key="1">
    <source>
        <dbReference type="ARBA" id="ARBA00023125"/>
    </source>
</evidence>
<dbReference type="SMART" id="SM00422">
    <property type="entry name" value="HTH_MERR"/>
    <property type="match status" value="1"/>
</dbReference>
<dbReference type="InterPro" id="IPR010499">
    <property type="entry name" value="AraC_E-bd"/>
</dbReference>
<gene>
    <name evidence="3" type="ORF">BC739_002193</name>
</gene>
<evidence type="ECO:0000313" key="3">
    <source>
        <dbReference type="EMBL" id="MBA8924994.1"/>
    </source>
</evidence>
<organism evidence="3 4">
    <name type="scientific">Kutzneria viridogrisea</name>
    <dbReference type="NCBI Taxonomy" id="47990"/>
    <lineage>
        <taxon>Bacteria</taxon>
        <taxon>Bacillati</taxon>
        <taxon>Actinomycetota</taxon>
        <taxon>Actinomycetes</taxon>
        <taxon>Pseudonocardiales</taxon>
        <taxon>Pseudonocardiaceae</taxon>
        <taxon>Kutzneria</taxon>
    </lineage>
</organism>
<dbReference type="InterPro" id="IPR000551">
    <property type="entry name" value="MerR-type_HTH_dom"/>
</dbReference>
<dbReference type="InterPro" id="IPR047057">
    <property type="entry name" value="MerR_fam"/>
</dbReference>
<dbReference type="InterPro" id="IPR029442">
    <property type="entry name" value="GyrI-like"/>
</dbReference>
<evidence type="ECO:0000313" key="4">
    <source>
        <dbReference type="Proteomes" id="UP000517916"/>
    </source>
</evidence>
<accession>A0ABR6BDN9</accession>
<dbReference type="InterPro" id="IPR011256">
    <property type="entry name" value="Reg_factor_effector_dom_sf"/>
</dbReference>
<dbReference type="Pfam" id="PF13411">
    <property type="entry name" value="MerR_1"/>
    <property type="match status" value="1"/>
</dbReference>
<dbReference type="CDD" id="cd01107">
    <property type="entry name" value="HTH_BmrR"/>
    <property type="match status" value="1"/>
</dbReference>
<dbReference type="SMART" id="SM00871">
    <property type="entry name" value="AraC_E_bind"/>
    <property type="match status" value="1"/>
</dbReference>
<dbReference type="SUPFAM" id="SSF55136">
    <property type="entry name" value="Probable bacterial effector-binding domain"/>
    <property type="match status" value="1"/>
</dbReference>
<dbReference type="PROSITE" id="PS50937">
    <property type="entry name" value="HTH_MERR_2"/>
    <property type="match status" value="1"/>
</dbReference>
<evidence type="ECO:0000259" key="2">
    <source>
        <dbReference type="PROSITE" id="PS50937"/>
    </source>
</evidence>
<name>A0ABR6BDN9_9PSEU</name>
<reference evidence="3 4" key="1">
    <citation type="submission" date="2020-08" db="EMBL/GenBank/DDBJ databases">
        <title>Genomic Encyclopedia of Archaeal and Bacterial Type Strains, Phase II (KMG-II): from individual species to whole genera.</title>
        <authorList>
            <person name="Goeker M."/>
        </authorList>
    </citation>
    <scope>NUCLEOTIDE SEQUENCE [LARGE SCALE GENOMIC DNA]</scope>
    <source>
        <strain evidence="3 4">DSM 43850</strain>
    </source>
</reference>
<dbReference type="PANTHER" id="PTHR30204:SF97">
    <property type="entry name" value="MERR FAMILY REGULATORY PROTEIN"/>
    <property type="match status" value="1"/>
</dbReference>
<dbReference type="Gene3D" id="1.10.1660.10">
    <property type="match status" value="1"/>
</dbReference>